<evidence type="ECO:0000313" key="13">
    <source>
        <dbReference type="Proteomes" id="UP000537862"/>
    </source>
</evidence>
<keyword evidence="6" id="KW-0227">DNA damage</keyword>
<dbReference type="InterPro" id="IPR036217">
    <property type="entry name" value="MethylDNA_cys_MeTrfase_DNAb"/>
</dbReference>
<evidence type="ECO:0000256" key="7">
    <source>
        <dbReference type="ARBA" id="ARBA00023015"/>
    </source>
</evidence>
<keyword evidence="9" id="KW-0234">DNA repair</keyword>
<dbReference type="GO" id="GO:0043565">
    <property type="term" value="F:sequence-specific DNA binding"/>
    <property type="evidence" value="ECO:0007669"/>
    <property type="project" value="InterPro"/>
</dbReference>
<dbReference type="Gene3D" id="1.10.10.60">
    <property type="entry name" value="Homeodomain-like"/>
    <property type="match status" value="1"/>
</dbReference>
<dbReference type="EC" id="2.1.1.63" evidence="3"/>
<dbReference type="NCBIfam" id="TIGR00589">
    <property type="entry name" value="ogt"/>
    <property type="match status" value="1"/>
</dbReference>
<evidence type="ECO:0000256" key="8">
    <source>
        <dbReference type="ARBA" id="ARBA00023163"/>
    </source>
</evidence>
<comment type="caution">
    <text evidence="12">The sequence shown here is derived from an EMBL/GenBank/DDBJ whole genome shotgun (WGS) entry which is preliminary data.</text>
</comment>
<dbReference type="InterPro" id="IPR009057">
    <property type="entry name" value="Homeodomain-like_sf"/>
</dbReference>
<dbReference type="Proteomes" id="UP000537862">
    <property type="component" value="Unassembled WGS sequence"/>
</dbReference>
<dbReference type="SUPFAM" id="SSF46767">
    <property type="entry name" value="Methylated DNA-protein cysteine methyltransferase, C-terminal domain"/>
    <property type="match status" value="1"/>
</dbReference>
<evidence type="ECO:0000256" key="6">
    <source>
        <dbReference type="ARBA" id="ARBA00022763"/>
    </source>
</evidence>
<evidence type="ECO:0000256" key="5">
    <source>
        <dbReference type="ARBA" id="ARBA00022679"/>
    </source>
</evidence>
<dbReference type="GO" id="GO:0032259">
    <property type="term" value="P:methylation"/>
    <property type="evidence" value="ECO:0007669"/>
    <property type="project" value="UniProtKB-KW"/>
</dbReference>
<evidence type="ECO:0000259" key="11">
    <source>
        <dbReference type="PROSITE" id="PS01124"/>
    </source>
</evidence>
<dbReference type="InterPro" id="IPR014048">
    <property type="entry name" value="MethylDNA_cys_MeTrfase_DNA-bd"/>
</dbReference>
<sequence length="216" mass="24589">MRVKDHYHRIRHTIEYLYDHAEQQPSLHELAQHAHLSPEHFQKTFKEYTGLSPKQMLSYLNIETAKSHLLAHKNLIQTALETGLSGTGRLHDLFIKIEGMTPFEYQQGGAHLTIYYAFHDTPQGIPLHLKGTPFQLKVWQALLTIPRGHLSTYSQIAEQVANPNAQRAVGSAIGKNPIAVLIPCHRVIRETGIIGQYRWGRARKIVLLAQEQANQQ</sequence>
<dbReference type="PROSITE" id="PS00374">
    <property type="entry name" value="MGMT"/>
    <property type="match status" value="1"/>
</dbReference>
<evidence type="ECO:0000256" key="4">
    <source>
        <dbReference type="ARBA" id="ARBA00022603"/>
    </source>
</evidence>
<dbReference type="CDD" id="cd06445">
    <property type="entry name" value="ATase"/>
    <property type="match status" value="1"/>
</dbReference>
<dbReference type="InterPro" id="IPR018060">
    <property type="entry name" value="HTH_AraC"/>
</dbReference>
<dbReference type="PROSITE" id="PS01124">
    <property type="entry name" value="HTH_ARAC_FAMILY_2"/>
    <property type="match status" value="1"/>
</dbReference>
<keyword evidence="13" id="KW-1185">Reference proteome</keyword>
<dbReference type="Pfam" id="PF12833">
    <property type="entry name" value="HTH_18"/>
    <property type="match status" value="1"/>
</dbReference>
<evidence type="ECO:0000256" key="10">
    <source>
        <dbReference type="ARBA" id="ARBA00049348"/>
    </source>
</evidence>
<protein>
    <recommendedName>
        <fullName evidence="3">methylated-DNA--[protein]-cysteine S-methyltransferase</fullName>
        <ecNumber evidence="3">2.1.1.63</ecNumber>
    </recommendedName>
</protein>
<dbReference type="SUPFAM" id="SSF46689">
    <property type="entry name" value="Homeodomain-like"/>
    <property type="match status" value="1"/>
</dbReference>
<evidence type="ECO:0000256" key="3">
    <source>
        <dbReference type="ARBA" id="ARBA00011918"/>
    </source>
</evidence>
<dbReference type="SMART" id="SM00342">
    <property type="entry name" value="HTH_ARAC"/>
    <property type="match status" value="1"/>
</dbReference>
<dbReference type="InterPro" id="IPR036388">
    <property type="entry name" value="WH-like_DNA-bd_sf"/>
</dbReference>
<dbReference type="RefSeq" id="WP_171680191.1">
    <property type="nucleotide sequence ID" value="NZ_JABGBN010000002.1"/>
</dbReference>
<dbReference type="PANTHER" id="PTHR10815:SF13">
    <property type="entry name" value="METHYLATED-DNA--PROTEIN-CYSTEINE METHYLTRANSFERASE"/>
    <property type="match status" value="1"/>
</dbReference>
<feature type="domain" description="HTH araC/xylS-type" evidence="11">
    <location>
        <begin position="11"/>
        <end position="108"/>
    </location>
</feature>
<keyword evidence="8" id="KW-0804">Transcription</keyword>
<dbReference type="Pfam" id="PF01035">
    <property type="entry name" value="DNA_binding_1"/>
    <property type="match status" value="1"/>
</dbReference>
<reference evidence="12 13" key="1">
    <citation type="submission" date="2020-05" db="EMBL/GenBank/DDBJ databases">
        <authorList>
            <person name="Niu N."/>
        </authorList>
    </citation>
    <scope>NUCLEOTIDE SEQUENCE [LARGE SCALE GENOMIC DNA]</scope>
    <source>
        <strain evidence="12 13">3340-03</strain>
    </source>
</reference>
<dbReference type="InterPro" id="IPR001497">
    <property type="entry name" value="MethylDNA_cys_MeTrfase_AS"/>
</dbReference>
<dbReference type="FunFam" id="1.10.10.10:FF:000214">
    <property type="entry name" value="Methylated-DNA--protein-cysteine methyltransferase"/>
    <property type="match status" value="1"/>
</dbReference>
<evidence type="ECO:0000256" key="2">
    <source>
        <dbReference type="ARBA" id="ARBA00008711"/>
    </source>
</evidence>
<comment type="similarity">
    <text evidence="2">Belongs to the MGMT family.</text>
</comment>
<dbReference type="GO" id="GO:0003700">
    <property type="term" value="F:DNA-binding transcription factor activity"/>
    <property type="evidence" value="ECO:0007669"/>
    <property type="project" value="InterPro"/>
</dbReference>
<evidence type="ECO:0000313" key="12">
    <source>
        <dbReference type="EMBL" id="NOL51521.1"/>
    </source>
</evidence>
<organism evidence="12 13">
    <name type="scientific">Pelistega suis</name>
    <dbReference type="NCBI Taxonomy" id="1631957"/>
    <lineage>
        <taxon>Bacteria</taxon>
        <taxon>Pseudomonadati</taxon>
        <taxon>Pseudomonadota</taxon>
        <taxon>Betaproteobacteria</taxon>
        <taxon>Burkholderiales</taxon>
        <taxon>Alcaligenaceae</taxon>
        <taxon>Pelistega</taxon>
    </lineage>
</organism>
<dbReference type="GO" id="GO:0003908">
    <property type="term" value="F:methylated-DNA-[protein]-cysteine S-methyltransferase activity"/>
    <property type="evidence" value="ECO:0007669"/>
    <property type="project" value="UniProtKB-EC"/>
</dbReference>
<dbReference type="AlphaFoldDB" id="A0A849P4G1"/>
<comment type="catalytic activity">
    <reaction evidence="10">
        <text>a 6-O-methyl-2'-deoxyguanosine in DNA + L-cysteinyl-[protein] = S-methyl-L-cysteinyl-[protein] + a 2'-deoxyguanosine in DNA</text>
        <dbReference type="Rhea" id="RHEA:24000"/>
        <dbReference type="Rhea" id="RHEA-COMP:10131"/>
        <dbReference type="Rhea" id="RHEA-COMP:10132"/>
        <dbReference type="Rhea" id="RHEA-COMP:11367"/>
        <dbReference type="Rhea" id="RHEA-COMP:11368"/>
        <dbReference type="ChEBI" id="CHEBI:29950"/>
        <dbReference type="ChEBI" id="CHEBI:82612"/>
        <dbReference type="ChEBI" id="CHEBI:85445"/>
        <dbReference type="ChEBI" id="CHEBI:85448"/>
        <dbReference type="EC" id="2.1.1.63"/>
    </reaction>
</comment>
<name>A0A849P4G1_9BURK</name>
<keyword evidence="4 12" id="KW-0489">Methyltransferase</keyword>
<dbReference type="Gene3D" id="1.10.10.10">
    <property type="entry name" value="Winged helix-like DNA-binding domain superfamily/Winged helix DNA-binding domain"/>
    <property type="match status" value="1"/>
</dbReference>
<accession>A0A849P4G1</accession>
<dbReference type="EMBL" id="JABGBN010000002">
    <property type="protein sequence ID" value="NOL51521.1"/>
    <property type="molecule type" value="Genomic_DNA"/>
</dbReference>
<keyword evidence="7" id="KW-0805">Transcription regulation</keyword>
<evidence type="ECO:0000256" key="9">
    <source>
        <dbReference type="ARBA" id="ARBA00023204"/>
    </source>
</evidence>
<gene>
    <name evidence="12" type="ORF">HKX39_04935</name>
</gene>
<dbReference type="PANTHER" id="PTHR10815">
    <property type="entry name" value="METHYLATED-DNA--PROTEIN-CYSTEINE METHYLTRANSFERASE"/>
    <property type="match status" value="1"/>
</dbReference>
<proteinExistence type="inferred from homology"/>
<evidence type="ECO:0000256" key="1">
    <source>
        <dbReference type="ARBA" id="ARBA00001286"/>
    </source>
</evidence>
<keyword evidence="5 12" id="KW-0808">Transferase</keyword>
<comment type="catalytic activity">
    <reaction evidence="1">
        <text>a 4-O-methyl-thymidine in DNA + L-cysteinyl-[protein] = a thymidine in DNA + S-methyl-L-cysteinyl-[protein]</text>
        <dbReference type="Rhea" id="RHEA:53428"/>
        <dbReference type="Rhea" id="RHEA-COMP:10131"/>
        <dbReference type="Rhea" id="RHEA-COMP:10132"/>
        <dbReference type="Rhea" id="RHEA-COMP:13555"/>
        <dbReference type="Rhea" id="RHEA-COMP:13556"/>
        <dbReference type="ChEBI" id="CHEBI:29950"/>
        <dbReference type="ChEBI" id="CHEBI:82612"/>
        <dbReference type="ChEBI" id="CHEBI:137386"/>
        <dbReference type="ChEBI" id="CHEBI:137387"/>
        <dbReference type="EC" id="2.1.1.63"/>
    </reaction>
</comment>
<dbReference type="GO" id="GO:0006281">
    <property type="term" value="P:DNA repair"/>
    <property type="evidence" value="ECO:0007669"/>
    <property type="project" value="UniProtKB-KW"/>
</dbReference>